<evidence type="ECO:0000313" key="3">
    <source>
        <dbReference type="EMBL" id="CAK5279657.1"/>
    </source>
</evidence>
<proteinExistence type="predicted"/>
<accession>A0AAD2HNL0</accession>
<gene>
    <name evidence="2" type="ORF">MYCIT1_LOCUS29801</name>
    <name evidence="3" type="ORF">MYCIT1_LOCUS29829</name>
</gene>
<feature type="region of interest" description="Disordered" evidence="1">
    <location>
        <begin position="72"/>
        <end position="153"/>
    </location>
</feature>
<dbReference type="Pfam" id="PF08613">
    <property type="entry name" value="Cyclin"/>
    <property type="match status" value="1"/>
</dbReference>
<dbReference type="GO" id="GO:0016538">
    <property type="term" value="F:cyclin-dependent protein serine/threonine kinase regulator activity"/>
    <property type="evidence" value="ECO:0007669"/>
    <property type="project" value="TreeGrafter"/>
</dbReference>
<dbReference type="GO" id="GO:0019901">
    <property type="term" value="F:protein kinase binding"/>
    <property type="evidence" value="ECO:0007669"/>
    <property type="project" value="InterPro"/>
</dbReference>
<comment type="caution">
    <text evidence="2">The sequence shown here is derived from an EMBL/GenBank/DDBJ whole genome shotgun (WGS) entry which is preliminary data.</text>
</comment>
<dbReference type="PANTHER" id="PTHR15615:SF27">
    <property type="entry name" value="PHO85 CYCLIN CLG1"/>
    <property type="match status" value="1"/>
</dbReference>
<dbReference type="PANTHER" id="PTHR15615">
    <property type="match status" value="1"/>
</dbReference>
<evidence type="ECO:0000313" key="4">
    <source>
        <dbReference type="Proteomes" id="UP001295794"/>
    </source>
</evidence>
<feature type="region of interest" description="Disordered" evidence="1">
    <location>
        <begin position="608"/>
        <end position="688"/>
    </location>
</feature>
<dbReference type="InterPro" id="IPR036915">
    <property type="entry name" value="Cyclin-like_sf"/>
</dbReference>
<dbReference type="Gene3D" id="1.10.472.10">
    <property type="entry name" value="Cyclin-like"/>
    <property type="match status" value="1"/>
</dbReference>
<dbReference type="AlphaFoldDB" id="A0AAD2HNL0"/>
<protein>
    <recommendedName>
        <fullName evidence="5">Cyclin N-terminal domain-containing protein</fullName>
    </recommendedName>
</protein>
<feature type="region of interest" description="Disordered" evidence="1">
    <location>
        <begin position="403"/>
        <end position="434"/>
    </location>
</feature>
<feature type="compositionally biased region" description="Basic and acidic residues" evidence="1">
    <location>
        <begin position="659"/>
        <end position="685"/>
    </location>
</feature>
<sequence>MAATAPAIGFNALPRELASYTLSTHALMTPPASERGLWARSLLPSHPHLHPHSTQADQDHEGYHHQYTHTEMGMEPRTSPGSQTRHSYQGHSQLLTPPDDTSPMDSEPRYRYSTDGHRNASDYALSHPDPHRQSGVRHPTPPPPPPEPEQEPEPLAWTRDWLAQSSSARDTARVVAERTCEMICYLWFAPPKRKAAEENPEDADRDRLTGSKTNGLQLAASATFVRFVQKLLETTQVSQSVIVLALHYIHRLRVASAGDANQAQAQPGSEFRVAVAGLMMANKFLDDNTYTNATWASISLIPLSQINTMEREFLAGCAYSLYVSKKTYEDWGRLLRGLVGARASASRRGVRHTHPHAVYATPHRRTRRAPSPSPAMRRSKGDETFARERAEWAEAEMEIGSKRSAAAAFSPPSYHHSHPPSHPQRPAPTVLIPSSFGSTSALDSAAFAVTRSAGAHSYSPVEGQPSYHYPHQQHSPALGTGGVTPLEHFGSLSLQHEDDDGRKRARPVSYHLTPERDRGRSSGFTYVPPAPSTVVQYPPQYAVPSSVGPTLAVPMAQSHPHARQPSFGSGRGLVPTLAARYEYDYAAAGSGVEQDLYFYALAASPMSTAGSLQDDDHDDDGSNSSGCSDDGRSDWSDEDDVDTMTDDYRSPPPRSRSRALSDAREREEQRARELQRDRMRDETKRSRLRCVLPRQQQQQVTPVAELHPHRLFAVTHSARTSPMTAATPPRAIYADHGGHGHGQWTPPRVALPRFAELERWSCHAPRPVLPEPNSHLQHQPRRAVFANAGPPGVSGYAYAY</sequence>
<keyword evidence="4" id="KW-1185">Reference proteome</keyword>
<evidence type="ECO:0000313" key="2">
    <source>
        <dbReference type="EMBL" id="CAK5279644.1"/>
    </source>
</evidence>
<feature type="compositionally biased region" description="Basic and acidic residues" evidence="1">
    <location>
        <begin position="106"/>
        <end position="120"/>
    </location>
</feature>
<dbReference type="EMBL" id="CAVNYO010000438">
    <property type="protein sequence ID" value="CAK5279644.1"/>
    <property type="molecule type" value="Genomic_DNA"/>
</dbReference>
<dbReference type="EMBL" id="CAVNYO010000439">
    <property type="protein sequence ID" value="CAK5279657.1"/>
    <property type="molecule type" value="Genomic_DNA"/>
</dbReference>
<evidence type="ECO:0000256" key="1">
    <source>
        <dbReference type="SAM" id="MobiDB-lite"/>
    </source>
</evidence>
<feature type="region of interest" description="Disordered" evidence="1">
    <location>
        <begin position="362"/>
        <end position="383"/>
    </location>
</feature>
<feature type="compositionally biased region" description="Polar residues" evidence="1">
    <location>
        <begin position="79"/>
        <end position="95"/>
    </location>
</feature>
<feature type="compositionally biased region" description="Low complexity" evidence="1">
    <location>
        <begin position="404"/>
        <end position="414"/>
    </location>
</feature>
<dbReference type="GO" id="GO:0000307">
    <property type="term" value="C:cyclin-dependent protein kinase holoenzyme complex"/>
    <property type="evidence" value="ECO:0007669"/>
    <property type="project" value="TreeGrafter"/>
</dbReference>
<dbReference type="Proteomes" id="UP001295794">
    <property type="component" value="Unassembled WGS sequence"/>
</dbReference>
<dbReference type="SUPFAM" id="SSF47954">
    <property type="entry name" value="Cyclin-like"/>
    <property type="match status" value="1"/>
</dbReference>
<evidence type="ECO:0008006" key="5">
    <source>
        <dbReference type="Google" id="ProtNLM"/>
    </source>
</evidence>
<feature type="region of interest" description="Disordered" evidence="1">
    <location>
        <begin position="456"/>
        <end position="523"/>
    </location>
</feature>
<feature type="compositionally biased region" description="Acidic residues" evidence="1">
    <location>
        <begin position="636"/>
        <end position="645"/>
    </location>
</feature>
<organism evidence="2 4">
    <name type="scientific">Mycena citricolor</name>
    <dbReference type="NCBI Taxonomy" id="2018698"/>
    <lineage>
        <taxon>Eukaryota</taxon>
        <taxon>Fungi</taxon>
        <taxon>Dikarya</taxon>
        <taxon>Basidiomycota</taxon>
        <taxon>Agaricomycotina</taxon>
        <taxon>Agaricomycetes</taxon>
        <taxon>Agaricomycetidae</taxon>
        <taxon>Agaricales</taxon>
        <taxon>Marasmiineae</taxon>
        <taxon>Mycenaceae</taxon>
        <taxon>Mycena</taxon>
    </lineage>
</organism>
<dbReference type="CDD" id="cd20557">
    <property type="entry name" value="CYCLIN_ScPCL1-like"/>
    <property type="match status" value="1"/>
</dbReference>
<reference evidence="2" key="1">
    <citation type="submission" date="2023-11" db="EMBL/GenBank/DDBJ databases">
        <authorList>
            <person name="De Vega J J."/>
            <person name="De Vega J J."/>
        </authorList>
    </citation>
    <scope>NUCLEOTIDE SEQUENCE</scope>
</reference>
<dbReference type="InterPro" id="IPR013922">
    <property type="entry name" value="Cyclin_PHO80-like"/>
</dbReference>
<dbReference type="GO" id="GO:0005634">
    <property type="term" value="C:nucleus"/>
    <property type="evidence" value="ECO:0007669"/>
    <property type="project" value="TreeGrafter"/>
</dbReference>
<name>A0AAD2HNL0_9AGAR</name>